<name>A0AAV8QKH7_ENSVE</name>
<evidence type="ECO:0000313" key="2">
    <source>
        <dbReference type="Proteomes" id="UP001222027"/>
    </source>
</evidence>
<reference evidence="1 2" key="1">
    <citation type="submission" date="2022-12" db="EMBL/GenBank/DDBJ databases">
        <title>Chromosome-scale assembly of the Ensete ventricosum genome.</title>
        <authorList>
            <person name="Dussert Y."/>
            <person name="Stocks J."/>
            <person name="Wendawek A."/>
            <person name="Woldeyes F."/>
            <person name="Nichols R.A."/>
            <person name="Borrell J.S."/>
        </authorList>
    </citation>
    <scope>NUCLEOTIDE SEQUENCE [LARGE SCALE GENOMIC DNA]</scope>
    <source>
        <strain evidence="2">cv. Maze</strain>
        <tissue evidence="1">Seeds</tissue>
    </source>
</reference>
<keyword evidence="2" id="KW-1185">Reference proteome</keyword>
<dbReference type="EMBL" id="JAQQAF010000006">
    <property type="protein sequence ID" value="KAJ8479142.1"/>
    <property type="molecule type" value="Genomic_DNA"/>
</dbReference>
<dbReference type="Proteomes" id="UP001222027">
    <property type="component" value="Unassembled WGS sequence"/>
</dbReference>
<sequence>MAIRTCCLDPLHTVRGPHVCCGRGERTKRRQIQSQSDGVLSGRRREYMSQALEELGFHFPAAVEWLCFVCFHYVTLPVRLRTVPLQILLFPLYHIPRRR</sequence>
<protein>
    <submittedName>
        <fullName evidence="1">Uncharacterized protein</fullName>
    </submittedName>
</protein>
<dbReference type="AlphaFoldDB" id="A0AAV8QKH7"/>
<organism evidence="1 2">
    <name type="scientific">Ensete ventricosum</name>
    <name type="common">Abyssinian banana</name>
    <name type="synonym">Musa ensete</name>
    <dbReference type="NCBI Taxonomy" id="4639"/>
    <lineage>
        <taxon>Eukaryota</taxon>
        <taxon>Viridiplantae</taxon>
        <taxon>Streptophyta</taxon>
        <taxon>Embryophyta</taxon>
        <taxon>Tracheophyta</taxon>
        <taxon>Spermatophyta</taxon>
        <taxon>Magnoliopsida</taxon>
        <taxon>Liliopsida</taxon>
        <taxon>Zingiberales</taxon>
        <taxon>Musaceae</taxon>
        <taxon>Ensete</taxon>
    </lineage>
</organism>
<evidence type="ECO:0000313" key="1">
    <source>
        <dbReference type="EMBL" id="KAJ8479142.1"/>
    </source>
</evidence>
<comment type="caution">
    <text evidence="1">The sequence shown here is derived from an EMBL/GenBank/DDBJ whole genome shotgun (WGS) entry which is preliminary data.</text>
</comment>
<proteinExistence type="predicted"/>
<gene>
    <name evidence="1" type="ORF">OPV22_022869</name>
</gene>
<accession>A0AAV8QKH7</accession>